<dbReference type="CDD" id="cd04606">
    <property type="entry name" value="CBS_pair_Mg_transporter"/>
    <property type="match status" value="1"/>
</dbReference>
<dbReference type="GO" id="GO:0005886">
    <property type="term" value="C:plasma membrane"/>
    <property type="evidence" value="ECO:0007669"/>
    <property type="project" value="UniProtKB-SubCell"/>
</dbReference>
<comment type="similarity">
    <text evidence="2 9">Belongs to the SLC41A transporter family.</text>
</comment>
<dbReference type="InterPro" id="IPR046342">
    <property type="entry name" value="CBS_dom_sf"/>
</dbReference>
<evidence type="ECO:0000256" key="2">
    <source>
        <dbReference type="ARBA" id="ARBA00009749"/>
    </source>
</evidence>
<comment type="function">
    <text evidence="9">Acts as a magnesium transporter.</text>
</comment>
<evidence type="ECO:0000256" key="7">
    <source>
        <dbReference type="ARBA" id="ARBA00023136"/>
    </source>
</evidence>
<evidence type="ECO:0000256" key="6">
    <source>
        <dbReference type="ARBA" id="ARBA00022989"/>
    </source>
</evidence>
<keyword evidence="7 9" id="KW-0472">Membrane</keyword>
<keyword evidence="12" id="KW-1185">Reference proteome</keyword>
<dbReference type="GO" id="GO:0015095">
    <property type="term" value="F:magnesium ion transmembrane transporter activity"/>
    <property type="evidence" value="ECO:0007669"/>
    <property type="project" value="UniProtKB-UniRule"/>
</dbReference>
<feature type="transmembrane region" description="Helical" evidence="9">
    <location>
        <begin position="454"/>
        <end position="480"/>
    </location>
</feature>
<keyword evidence="3 9" id="KW-0813">Transport</keyword>
<dbReference type="Pfam" id="PF01769">
    <property type="entry name" value="MgtE"/>
    <property type="match status" value="1"/>
</dbReference>
<keyword evidence="6 9" id="KW-1133">Transmembrane helix</keyword>
<protein>
    <recommendedName>
        <fullName evidence="9">Magnesium transporter MgtE</fullName>
    </recommendedName>
</protein>
<dbReference type="InterPro" id="IPR036739">
    <property type="entry name" value="SLC41_membr_dom_sf"/>
</dbReference>
<sequence length="493" mass="54983">MEFMETKIDSLVTLLKESVEKKQVKPVRELEEDNTHADFAEAMEQLDISEQLYVLRVLKTAEAAEIFAYLDDETKTSLALSFKEDWGIKILNELQTDELADVLEELPVNLMRKILLTTDEETRNKINAILQYNENQIGSIMTVDISIIKSEWTVKKALRQIKKDYKDNKNEFGHNFYVTNEQGQLLGDITLEELVFSNDDELVEDLYSVVASVKPEDDKEDAAIVFSEQDRSTLPVVSKENYLIGMITSDDVIDVLQEQATEDMYKLAGINPEAAEESYLKTSVMQIVKSRVFWLLILMISSTLSQFIIQQFTSISETVINSFSITVSSAIIVGLIPIISGSAGNAGSQSSTTITRASALGEIDNNDLRKVIAKELKVGSVIGIIMFVANVLRLYLYFLIPGFREEAGWLELSFIIIASSMSLFLVVVFAKLLGTIIPLVAIRFKKDPAVMSAPILATLSDALSTLIFFALNLLVLFIAWKCGIIGNHAVIAS</sequence>
<dbReference type="InterPro" id="IPR038076">
    <property type="entry name" value="MgtE_N_sf"/>
</dbReference>
<evidence type="ECO:0000313" key="11">
    <source>
        <dbReference type="EMBL" id="VEU70696.1"/>
    </source>
</evidence>
<feature type="transmembrane region" description="Helical" evidence="9">
    <location>
        <begin position="319"/>
        <end position="339"/>
    </location>
</feature>
<dbReference type="NCBIfam" id="TIGR00400">
    <property type="entry name" value="mgtE"/>
    <property type="match status" value="1"/>
</dbReference>
<dbReference type="SUPFAM" id="SSF158791">
    <property type="entry name" value="MgtE N-terminal domain-like"/>
    <property type="match status" value="1"/>
</dbReference>
<keyword evidence="8" id="KW-0129">CBS domain</keyword>
<dbReference type="GO" id="GO:0046872">
    <property type="term" value="F:metal ion binding"/>
    <property type="evidence" value="ECO:0007669"/>
    <property type="project" value="UniProtKB-KW"/>
</dbReference>
<name>A0A449AVQ5_9BACT</name>
<dbReference type="Gene3D" id="1.25.60.10">
    <property type="entry name" value="MgtE N-terminal domain-like"/>
    <property type="match status" value="1"/>
</dbReference>
<dbReference type="SMART" id="SM00924">
    <property type="entry name" value="MgtE_N"/>
    <property type="match status" value="1"/>
</dbReference>
<evidence type="ECO:0000259" key="10">
    <source>
        <dbReference type="PROSITE" id="PS51371"/>
    </source>
</evidence>
<dbReference type="SUPFAM" id="SSF161093">
    <property type="entry name" value="MgtE membrane domain-like"/>
    <property type="match status" value="1"/>
</dbReference>
<organism evidence="11 12">
    <name type="scientific">Mycoplasmopsis glycophila</name>
    <dbReference type="NCBI Taxonomy" id="171285"/>
    <lineage>
        <taxon>Bacteria</taxon>
        <taxon>Bacillati</taxon>
        <taxon>Mycoplasmatota</taxon>
        <taxon>Mycoplasmoidales</taxon>
        <taxon>Metamycoplasmataceae</taxon>
        <taxon>Mycoplasmopsis</taxon>
    </lineage>
</organism>
<accession>A0A449AVQ5</accession>
<feature type="transmembrane region" description="Helical" evidence="9">
    <location>
        <begin position="292"/>
        <end position="313"/>
    </location>
</feature>
<gene>
    <name evidence="11" type="ORF">NCTC10194_00539</name>
</gene>
<dbReference type="InterPro" id="IPR006667">
    <property type="entry name" value="SLC41_membr_dom"/>
</dbReference>
<feature type="domain" description="CBS" evidence="10">
    <location>
        <begin position="206"/>
        <end position="262"/>
    </location>
</feature>
<keyword evidence="4 9" id="KW-0812">Transmembrane</keyword>
<dbReference type="PROSITE" id="PS51371">
    <property type="entry name" value="CBS"/>
    <property type="match status" value="1"/>
</dbReference>
<dbReference type="Gene3D" id="1.10.357.20">
    <property type="entry name" value="SLC41 divalent cation transporters, integral membrane domain"/>
    <property type="match status" value="1"/>
</dbReference>
<dbReference type="InterPro" id="IPR000644">
    <property type="entry name" value="CBS_dom"/>
</dbReference>
<dbReference type="Pfam" id="PF03448">
    <property type="entry name" value="MgtE_N"/>
    <property type="match status" value="1"/>
</dbReference>
<dbReference type="PANTHER" id="PTHR43773:SF1">
    <property type="entry name" value="MAGNESIUM TRANSPORTER MGTE"/>
    <property type="match status" value="1"/>
</dbReference>
<evidence type="ECO:0000256" key="8">
    <source>
        <dbReference type="PROSITE-ProRule" id="PRU00703"/>
    </source>
</evidence>
<dbReference type="SUPFAM" id="SSF54631">
    <property type="entry name" value="CBS-domain pair"/>
    <property type="match status" value="1"/>
</dbReference>
<dbReference type="AlphaFoldDB" id="A0A449AVQ5"/>
<dbReference type="InterPro" id="IPR006669">
    <property type="entry name" value="MgtE_transporter"/>
</dbReference>
<proteinExistence type="inferred from homology"/>
<evidence type="ECO:0000256" key="9">
    <source>
        <dbReference type="RuleBase" id="RU362011"/>
    </source>
</evidence>
<evidence type="ECO:0000256" key="3">
    <source>
        <dbReference type="ARBA" id="ARBA00022448"/>
    </source>
</evidence>
<dbReference type="PANTHER" id="PTHR43773">
    <property type="entry name" value="MAGNESIUM TRANSPORTER MGTE"/>
    <property type="match status" value="1"/>
</dbReference>
<keyword evidence="9" id="KW-1003">Cell membrane</keyword>
<evidence type="ECO:0000313" key="12">
    <source>
        <dbReference type="Proteomes" id="UP000290815"/>
    </source>
</evidence>
<feature type="transmembrane region" description="Helical" evidence="9">
    <location>
        <begin position="378"/>
        <end position="400"/>
    </location>
</feature>
<evidence type="ECO:0000256" key="5">
    <source>
        <dbReference type="ARBA" id="ARBA00022842"/>
    </source>
</evidence>
<evidence type="ECO:0000256" key="1">
    <source>
        <dbReference type="ARBA" id="ARBA00004141"/>
    </source>
</evidence>
<keyword evidence="9" id="KW-0479">Metal-binding</keyword>
<keyword evidence="5 9" id="KW-0460">Magnesium</keyword>
<comment type="subunit">
    <text evidence="9">Homodimer.</text>
</comment>
<dbReference type="RefSeq" id="WP_223211554.1">
    <property type="nucleotide sequence ID" value="NZ_LR215024.1"/>
</dbReference>
<dbReference type="EMBL" id="LR215024">
    <property type="protein sequence ID" value="VEU70696.1"/>
    <property type="molecule type" value="Genomic_DNA"/>
</dbReference>
<evidence type="ECO:0000256" key="4">
    <source>
        <dbReference type="ARBA" id="ARBA00022692"/>
    </source>
</evidence>
<dbReference type="SMART" id="SM00116">
    <property type="entry name" value="CBS"/>
    <property type="match status" value="1"/>
</dbReference>
<dbReference type="Proteomes" id="UP000290815">
    <property type="component" value="Chromosome"/>
</dbReference>
<feature type="transmembrane region" description="Helical" evidence="9">
    <location>
        <begin position="412"/>
        <end position="442"/>
    </location>
</feature>
<dbReference type="KEGG" id="mgly:NCTC10194_00539"/>
<comment type="subcellular location">
    <subcellularLocation>
        <location evidence="9">Cell membrane</location>
        <topology evidence="9">Multi-pass membrane protein</topology>
    </subcellularLocation>
    <subcellularLocation>
        <location evidence="1">Membrane</location>
        <topology evidence="1">Multi-pass membrane protein</topology>
    </subcellularLocation>
</comment>
<dbReference type="Pfam" id="PF00571">
    <property type="entry name" value="CBS"/>
    <property type="match status" value="2"/>
</dbReference>
<dbReference type="Gene3D" id="3.10.580.10">
    <property type="entry name" value="CBS-domain"/>
    <property type="match status" value="1"/>
</dbReference>
<dbReference type="InterPro" id="IPR006668">
    <property type="entry name" value="Mg_transptr_MgtE_intracell_dom"/>
</dbReference>
<reference evidence="11 12" key="1">
    <citation type="submission" date="2019-01" db="EMBL/GenBank/DDBJ databases">
        <authorList>
            <consortium name="Pathogen Informatics"/>
        </authorList>
    </citation>
    <scope>NUCLEOTIDE SEQUENCE [LARGE SCALE GENOMIC DNA]</scope>
    <source>
        <strain evidence="11 12">NCTC10194</strain>
    </source>
</reference>